<dbReference type="AlphaFoldDB" id="A0A7R7VUP7"/>
<protein>
    <recommendedName>
        <fullName evidence="3">IgE-binding protein</fullName>
    </recommendedName>
</protein>
<reference evidence="1" key="1">
    <citation type="submission" date="2021-01" db="EMBL/GenBank/DDBJ databases">
        <authorList>
            <consortium name="Aspergillus chevalieri M1 genome sequencing consortium"/>
            <person name="Kazuki M."/>
            <person name="Futagami T."/>
        </authorList>
    </citation>
    <scope>NUCLEOTIDE SEQUENCE</scope>
    <source>
        <strain evidence="1">M1</strain>
    </source>
</reference>
<dbReference type="KEGG" id="ache:ACHE_61038S"/>
<gene>
    <name evidence="1" type="ORF">ACHE_61038S</name>
</gene>
<organism evidence="1 2">
    <name type="scientific">Aspergillus chevalieri</name>
    <name type="common">Eurotium chevalieri</name>
    <dbReference type="NCBI Taxonomy" id="182096"/>
    <lineage>
        <taxon>Eukaryota</taxon>
        <taxon>Fungi</taxon>
        <taxon>Dikarya</taxon>
        <taxon>Ascomycota</taxon>
        <taxon>Pezizomycotina</taxon>
        <taxon>Eurotiomycetes</taxon>
        <taxon>Eurotiomycetidae</taxon>
        <taxon>Eurotiales</taxon>
        <taxon>Aspergillaceae</taxon>
        <taxon>Aspergillus</taxon>
        <taxon>Aspergillus subgen. Aspergillus</taxon>
    </lineage>
</organism>
<evidence type="ECO:0000313" key="1">
    <source>
        <dbReference type="EMBL" id="BCR91152.1"/>
    </source>
</evidence>
<dbReference type="RefSeq" id="XP_043139674.1">
    <property type="nucleotide sequence ID" value="XM_043282279.1"/>
</dbReference>
<evidence type="ECO:0000313" key="2">
    <source>
        <dbReference type="Proteomes" id="UP000637239"/>
    </source>
</evidence>
<name>A0A7R7VUP7_ASPCH</name>
<reference evidence="1" key="2">
    <citation type="submission" date="2021-02" db="EMBL/GenBank/DDBJ databases">
        <title>Aspergillus chevalieri M1 genome sequence.</title>
        <authorList>
            <person name="Kadooka C."/>
            <person name="Mori K."/>
            <person name="Futagami T."/>
        </authorList>
    </citation>
    <scope>NUCLEOTIDE SEQUENCE</scope>
    <source>
        <strain evidence="1">M1</strain>
    </source>
</reference>
<dbReference type="PANTHER" id="PTHR42047:SF1">
    <property type="entry name" value="PROTEIN, PUTATIVE (AFU_ORTHOLOGUE AFUA_6G03560)-RELATED"/>
    <property type="match status" value="1"/>
</dbReference>
<dbReference type="InterPro" id="IPR052820">
    <property type="entry name" value="PhiA_domain"/>
</dbReference>
<keyword evidence="2" id="KW-1185">Reference proteome</keyword>
<dbReference type="PANTHER" id="PTHR42047">
    <property type="entry name" value="PROTEIN, PUTATIVE (AFU_ORTHOLOGUE AFUA_6G03560)-RELATED"/>
    <property type="match status" value="1"/>
</dbReference>
<dbReference type="Proteomes" id="UP000637239">
    <property type="component" value="Chromosome 6"/>
</dbReference>
<accession>A0A7R7VUP7</accession>
<dbReference type="EMBL" id="AP024421">
    <property type="protein sequence ID" value="BCR91152.1"/>
    <property type="molecule type" value="Genomic_DNA"/>
</dbReference>
<dbReference type="GeneID" id="66985510"/>
<evidence type="ECO:0008006" key="3">
    <source>
        <dbReference type="Google" id="ProtNLM"/>
    </source>
</evidence>
<proteinExistence type="predicted"/>
<sequence>MLPFLAGAIALPSEKKTSKGFSVVAINSDSPAHNLKLDASSTYLYLNGETDVWCPPEVVKASGCPGGNITVRDASVLASANYMSAKIPGGEHIYVDRTGHVRYTGGSDSDMEPGSSMNGFSQVEGAQFGEWKYKANGADGFLACPFAGGNNIWEVFVNAKNITTRRGVSLDDCYPFKAQTTPWESSDGRAFAVWSYT</sequence>